<feature type="compositionally biased region" description="Polar residues" evidence="5">
    <location>
        <begin position="632"/>
        <end position="656"/>
    </location>
</feature>
<evidence type="ECO:0000256" key="3">
    <source>
        <dbReference type="ARBA" id="ARBA00022840"/>
    </source>
</evidence>
<feature type="coiled-coil region" evidence="4">
    <location>
        <begin position="474"/>
        <end position="511"/>
    </location>
</feature>
<dbReference type="InterPro" id="IPR004344">
    <property type="entry name" value="TTL/TTLL_fam"/>
</dbReference>
<sequence>MIPQTKYIIFNVPSTQKDLIRPRYPTPHHKCRFNCGNYNKRLVCDILAYNGIQAASSDRDKKVTMYWGTCLEVSNQQISQYGNSTSGYNNHNFNPILTGPVNNYSGNLENVNILFRYNHFPNSKLFLGNKAEFSYIIQKNPAYDSFPRFLPFTYILPRDRDSLFKAMRSHPSQCYIAKPPSSSCGNGIKLVTYADFYYISPNSVVSEYISRPLCIDGFKFDLRVYVLVTSFCPLRAFVAKEGLARFATESYSSSSSNMYSHLTNATLNKKSRHWENGAFKWKLTELIQEVAYRWSNQSSDSPHNGHDGRENQKNAQAHLMDKILSTIALTLAFVQPSMCPKERKRLLDPCFELFGFDLIFDRNFRPYILEINTMPSLNTDEDVDYEVKAPLLAQAFSIVGIPDMPGDQLHDAVKNFKMPPGGVKEFDEEVVKQEDERNRLTGNGFVRIFPSEKYSSKYTHLLFQPRLSSKLLQKEEQAQQEQILQQQKQILKQQQEILLQQEQQLKQENNEPQQINEQQPPQHFIAKNISNDDYTTNSSNTITDVDTNKKVKPPSMLEGSINVKTIHMNSNNSSKDIKSKTLPSLAIPSPQNKPGTNNASRIKVSGSTNLSNSITQTNRIRQIGTPGPKNGNEFNNKSTNRARTYHTNRANIQQTDNENHPPIEEDSQNSGSSPHYSSDIGTAVLAFYLNKIDLRLRATSDPRLAARAQCFLVAQGYRAARGVAGVRALLQHYLAQVKTWSSENNKSSGMSNGKSAIPEKMRNELITGDDETFKKILKSCDLPMVKNIRLLFK</sequence>
<evidence type="ECO:0008006" key="8">
    <source>
        <dbReference type="Google" id="ProtNLM"/>
    </source>
</evidence>
<keyword evidence="1" id="KW-0436">Ligase</keyword>
<comment type="caution">
    <text evidence="6">The sequence shown here is derived from an EMBL/GenBank/DDBJ whole genome shotgun (WGS) entry which is preliminary data.</text>
</comment>
<evidence type="ECO:0000256" key="1">
    <source>
        <dbReference type="ARBA" id="ARBA00022598"/>
    </source>
</evidence>
<dbReference type="Proteomes" id="UP001470230">
    <property type="component" value="Unassembled WGS sequence"/>
</dbReference>
<dbReference type="PROSITE" id="PS51221">
    <property type="entry name" value="TTL"/>
    <property type="match status" value="1"/>
</dbReference>
<feature type="region of interest" description="Disordered" evidence="5">
    <location>
        <begin position="529"/>
        <end position="676"/>
    </location>
</feature>
<organism evidence="6 7">
    <name type="scientific">Tritrichomonas musculus</name>
    <dbReference type="NCBI Taxonomy" id="1915356"/>
    <lineage>
        <taxon>Eukaryota</taxon>
        <taxon>Metamonada</taxon>
        <taxon>Parabasalia</taxon>
        <taxon>Tritrichomonadida</taxon>
        <taxon>Tritrichomonadidae</taxon>
        <taxon>Tritrichomonas</taxon>
    </lineage>
</organism>
<dbReference type="PANTHER" id="PTHR12241:SF147">
    <property type="entry name" value="TUBULIN POLYGLUTAMYLASE TTLL7"/>
    <property type="match status" value="1"/>
</dbReference>
<feature type="compositionally biased region" description="Polar residues" evidence="5">
    <location>
        <begin position="529"/>
        <end position="545"/>
    </location>
</feature>
<keyword evidence="7" id="KW-1185">Reference proteome</keyword>
<feature type="compositionally biased region" description="Polar residues" evidence="5">
    <location>
        <begin position="589"/>
        <end position="620"/>
    </location>
</feature>
<evidence type="ECO:0000313" key="7">
    <source>
        <dbReference type="Proteomes" id="UP001470230"/>
    </source>
</evidence>
<keyword evidence="4" id="KW-0175">Coiled coil</keyword>
<dbReference type="EMBL" id="JAPFFF010000001">
    <property type="protein sequence ID" value="KAK8900188.1"/>
    <property type="molecule type" value="Genomic_DNA"/>
</dbReference>
<protein>
    <recommendedName>
        <fullName evidence="8">Tubulin-tyrosine ligase family protein</fullName>
    </recommendedName>
</protein>
<dbReference type="Pfam" id="PF03133">
    <property type="entry name" value="TTL"/>
    <property type="match status" value="1"/>
</dbReference>
<keyword evidence="3" id="KW-0067">ATP-binding</keyword>
<proteinExistence type="predicted"/>
<dbReference type="PANTHER" id="PTHR12241">
    <property type="entry name" value="TUBULIN POLYGLUTAMYLASE"/>
    <property type="match status" value="1"/>
</dbReference>
<gene>
    <name evidence="6" type="ORF">M9Y10_002511</name>
</gene>
<keyword evidence="2" id="KW-0547">Nucleotide-binding</keyword>
<dbReference type="Gene3D" id="3.30.470.20">
    <property type="entry name" value="ATP-grasp fold, B domain"/>
    <property type="match status" value="1"/>
</dbReference>
<evidence type="ECO:0000256" key="2">
    <source>
        <dbReference type="ARBA" id="ARBA00022741"/>
    </source>
</evidence>
<evidence type="ECO:0000313" key="6">
    <source>
        <dbReference type="EMBL" id="KAK8900188.1"/>
    </source>
</evidence>
<accession>A0ABR2LA19</accession>
<evidence type="ECO:0000256" key="4">
    <source>
        <dbReference type="SAM" id="Coils"/>
    </source>
</evidence>
<evidence type="ECO:0000256" key="5">
    <source>
        <dbReference type="SAM" id="MobiDB-lite"/>
    </source>
</evidence>
<dbReference type="SUPFAM" id="SSF56059">
    <property type="entry name" value="Glutathione synthetase ATP-binding domain-like"/>
    <property type="match status" value="1"/>
</dbReference>
<name>A0ABR2LA19_9EUKA</name>
<reference evidence="6 7" key="1">
    <citation type="submission" date="2024-04" db="EMBL/GenBank/DDBJ databases">
        <title>Tritrichomonas musculus Genome.</title>
        <authorList>
            <person name="Alves-Ferreira E."/>
            <person name="Grigg M."/>
            <person name="Lorenzi H."/>
            <person name="Galac M."/>
        </authorList>
    </citation>
    <scope>NUCLEOTIDE SEQUENCE [LARGE SCALE GENOMIC DNA]</scope>
    <source>
        <strain evidence="6 7">EAF2021</strain>
    </source>
</reference>